<dbReference type="InterPro" id="IPR002347">
    <property type="entry name" value="SDR_fam"/>
</dbReference>
<dbReference type="SUPFAM" id="SSF51735">
    <property type="entry name" value="NAD(P)-binding Rossmann-fold domains"/>
    <property type="match status" value="1"/>
</dbReference>
<dbReference type="AlphaFoldDB" id="A0A6F8T3C3"/>
<dbReference type="Pfam" id="PF13561">
    <property type="entry name" value="adh_short_C2"/>
    <property type="match status" value="1"/>
</dbReference>
<reference evidence="2" key="1">
    <citation type="journal article" date="2020" name="Microbiol. Resour. Announc.">
        <title>Complete Genome Sequence of Novel Psychrotolerant Legionella Strain TUM19329, Isolated from Antarctic Lake Sediment.</title>
        <authorList>
            <person name="Shimada S."/>
            <person name="Nakai R."/>
            <person name="Aoki K."/>
            <person name="Shimoeda N."/>
            <person name="Ohno G."/>
            <person name="Miyazaki Y."/>
            <person name="Kudoh S."/>
            <person name="Imura S."/>
            <person name="Watanabe K."/>
            <person name="Ishii Y."/>
            <person name="Tateda K."/>
        </authorList>
    </citation>
    <scope>NUCLEOTIDE SEQUENCE [LARGE SCALE GENOMIC DNA]</scope>
    <source>
        <strain evidence="2">TUM19329</strain>
    </source>
</reference>
<protein>
    <submittedName>
        <fullName evidence="2">SDR family oxidoreductase</fullName>
    </submittedName>
</protein>
<evidence type="ECO:0000256" key="1">
    <source>
        <dbReference type="ARBA" id="ARBA00006484"/>
    </source>
</evidence>
<dbReference type="EMBL" id="AP022839">
    <property type="protein sequence ID" value="BCA94939.1"/>
    <property type="molecule type" value="Genomic_DNA"/>
</dbReference>
<dbReference type="InterPro" id="IPR036291">
    <property type="entry name" value="NAD(P)-bd_dom_sf"/>
</dbReference>
<sequence length="265" mass="29071">MKDKSPMNNLLKEKVIVITGGAGLLGAEFVSAVAAQGGIAIIADFNKEAGLNIREKISQKESRGQVDFVPINITDKSSILQAIKFVSEKYGKIDAVVNNAYPRNKNYGRALMDVEYTDFCDNMNLNLGGYFLTSQQFAAYFIQQGFGNIVNIASVYGVIAPKFEIYENTQMTMPVEYSVIKSGLIHLTKYFAKSFKGKNIRVNSLSPGGILDSQPNSFVNAYRDECINKGMLDKSDLSGSLIYLLSDMSSCVNGQNLIVDDGFTI</sequence>
<dbReference type="PANTHER" id="PTHR42760">
    <property type="entry name" value="SHORT-CHAIN DEHYDROGENASES/REDUCTASES FAMILY MEMBER"/>
    <property type="match status" value="1"/>
</dbReference>
<evidence type="ECO:0000313" key="2">
    <source>
        <dbReference type="EMBL" id="BCA94939.1"/>
    </source>
</evidence>
<organism evidence="2 3">
    <name type="scientific">Legionella antarctica</name>
    <dbReference type="NCBI Taxonomy" id="2708020"/>
    <lineage>
        <taxon>Bacteria</taxon>
        <taxon>Pseudomonadati</taxon>
        <taxon>Pseudomonadota</taxon>
        <taxon>Gammaproteobacteria</taxon>
        <taxon>Legionellales</taxon>
        <taxon>Legionellaceae</taxon>
        <taxon>Legionella</taxon>
    </lineage>
</organism>
<dbReference type="PRINTS" id="PR00080">
    <property type="entry name" value="SDRFAMILY"/>
</dbReference>
<proteinExistence type="inferred from homology"/>
<dbReference type="NCBIfam" id="NF006619">
    <property type="entry name" value="PRK09186.1"/>
    <property type="match status" value="1"/>
</dbReference>
<dbReference type="GO" id="GO:0016616">
    <property type="term" value="F:oxidoreductase activity, acting on the CH-OH group of donors, NAD or NADP as acceptor"/>
    <property type="evidence" value="ECO:0007669"/>
    <property type="project" value="TreeGrafter"/>
</dbReference>
<dbReference type="Proteomes" id="UP000502894">
    <property type="component" value="Chromosome"/>
</dbReference>
<dbReference type="PRINTS" id="PR00081">
    <property type="entry name" value="GDHRDH"/>
</dbReference>
<name>A0A6F8T3C3_9GAMM</name>
<dbReference type="Gene3D" id="3.40.50.720">
    <property type="entry name" value="NAD(P)-binding Rossmann-like Domain"/>
    <property type="match status" value="1"/>
</dbReference>
<comment type="similarity">
    <text evidence="1">Belongs to the short-chain dehydrogenases/reductases (SDR) family.</text>
</comment>
<dbReference type="KEGG" id="lant:TUM19329_13000"/>
<keyword evidence="3" id="KW-1185">Reference proteome</keyword>
<evidence type="ECO:0000313" key="3">
    <source>
        <dbReference type="Proteomes" id="UP000502894"/>
    </source>
</evidence>
<accession>A0A6F8T3C3</accession>
<gene>
    <name evidence="2" type="primary">ptmA</name>
    <name evidence="2" type="ORF">TUM19329_13000</name>
</gene>